<organism evidence="1 2">
    <name type="scientific">Marvinbryantia formatexigens DSM 14469</name>
    <dbReference type="NCBI Taxonomy" id="478749"/>
    <lineage>
        <taxon>Bacteria</taxon>
        <taxon>Bacillati</taxon>
        <taxon>Bacillota</taxon>
        <taxon>Clostridia</taxon>
        <taxon>Lachnospirales</taxon>
        <taxon>Lachnospiraceae</taxon>
        <taxon>Marvinbryantia</taxon>
    </lineage>
</organism>
<dbReference type="RefSeq" id="WP_006861080.1">
    <property type="nucleotide sequence ID" value="NZ_ACCL02000005.1"/>
</dbReference>
<proteinExistence type="predicted"/>
<name>C6LCD8_9FIRM</name>
<dbReference type="STRING" id="168384.SAMN05660368_00167"/>
<evidence type="ECO:0000313" key="1">
    <source>
        <dbReference type="EMBL" id="EET61602.1"/>
    </source>
</evidence>
<protein>
    <recommendedName>
        <fullName evidence="3">Metal-binding protein</fullName>
    </recommendedName>
</protein>
<gene>
    <name evidence="1" type="ORF">BRYFOR_06285</name>
</gene>
<reference evidence="1" key="1">
    <citation type="submission" date="2009-07" db="EMBL/GenBank/DDBJ databases">
        <authorList>
            <person name="Weinstock G."/>
            <person name="Sodergren E."/>
            <person name="Clifton S."/>
            <person name="Fulton L."/>
            <person name="Fulton B."/>
            <person name="Courtney L."/>
            <person name="Fronick C."/>
            <person name="Harrison M."/>
            <person name="Strong C."/>
            <person name="Farmer C."/>
            <person name="Delahaunty K."/>
            <person name="Markovic C."/>
            <person name="Hall O."/>
            <person name="Minx P."/>
            <person name="Tomlinson C."/>
            <person name="Mitreva M."/>
            <person name="Nelson J."/>
            <person name="Hou S."/>
            <person name="Wollam A."/>
            <person name="Pepin K.H."/>
            <person name="Johnson M."/>
            <person name="Bhonagiri V."/>
            <person name="Nash W.E."/>
            <person name="Warren W."/>
            <person name="Chinwalla A."/>
            <person name="Mardis E.R."/>
            <person name="Wilson R.K."/>
        </authorList>
    </citation>
    <scope>NUCLEOTIDE SEQUENCE [LARGE SCALE GENOMIC DNA]</scope>
    <source>
        <strain evidence="1">DSM 14469</strain>
    </source>
</reference>
<dbReference type="Pfam" id="PF10050">
    <property type="entry name" value="DUF2284"/>
    <property type="match status" value="1"/>
</dbReference>
<comment type="caution">
    <text evidence="1">The sequence shown here is derived from an EMBL/GenBank/DDBJ whole genome shotgun (WGS) entry which is preliminary data.</text>
</comment>
<sequence length="184" mass="20583">MSGTAAPQPELSIDDIICQYPVCQYAVLDVTEIPFSEKVRHICRTECGRYGKSWSCPPGVGEVEECHKRCLQYEKTLVFTTLAEVSDASILSETLATRAGHEEVTRALVRELKERGADCLPLSSESCQICEKCAYPQPCRHPGYAIPCIESYGILVTEIAEKCGIDFLYDTHTVTWFGLIFFRC</sequence>
<dbReference type="InterPro" id="IPR019271">
    <property type="entry name" value="DUF2284_metal-binding"/>
</dbReference>
<dbReference type="OrthoDB" id="5420534at2"/>
<keyword evidence="2" id="KW-1185">Reference proteome</keyword>
<dbReference type="EMBL" id="ACCL02000005">
    <property type="protein sequence ID" value="EET61602.1"/>
    <property type="molecule type" value="Genomic_DNA"/>
</dbReference>
<dbReference type="eggNOG" id="COG5423">
    <property type="taxonomic scope" value="Bacteria"/>
</dbReference>
<dbReference type="AlphaFoldDB" id="C6LCD8"/>
<dbReference type="Proteomes" id="UP000005561">
    <property type="component" value="Unassembled WGS sequence"/>
</dbReference>
<evidence type="ECO:0000313" key="2">
    <source>
        <dbReference type="Proteomes" id="UP000005561"/>
    </source>
</evidence>
<accession>C6LCD8</accession>
<evidence type="ECO:0008006" key="3">
    <source>
        <dbReference type="Google" id="ProtNLM"/>
    </source>
</evidence>